<evidence type="ECO:0000313" key="2">
    <source>
        <dbReference type="Proteomes" id="UP000822476"/>
    </source>
</evidence>
<dbReference type="OrthoDB" id="5981048at2759"/>
<evidence type="ECO:0000313" key="1">
    <source>
        <dbReference type="EMBL" id="KAF7261773.1"/>
    </source>
</evidence>
<sequence length="116" mass="12695">MIGSGDSSKMMALSGLLDAAIGTPEPGCVNFTILHTFLSAILKHLSIEDLEASVDRTIFESINTRSPTSLSISEQKKYQSFEHSEYLLLSAQPIKGYYRPNTSQEKATIAHMSVNS</sequence>
<name>A0A8S9Z8L6_9TREM</name>
<reference evidence="1" key="1">
    <citation type="submission" date="2019-07" db="EMBL/GenBank/DDBJ databases">
        <title>Annotation for the trematode Paragonimus miyazaki's.</title>
        <authorList>
            <person name="Choi Y.-J."/>
        </authorList>
    </citation>
    <scope>NUCLEOTIDE SEQUENCE</scope>
    <source>
        <strain evidence="1">Japan</strain>
    </source>
</reference>
<protein>
    <submittedName>
        <fullName evidence="1">Uncharacterized protein</fullName>
    </submittedName>
</protein>
<accession>A0A8S9Z8L6</accession>
<dbReference type="Proteomes" id="UP000822476">
    <property type="component" value="Unassembled WGS sequence"/>
</dbReference>
<dbReference type="AlphaFoldDB" id="A0A8S9Z8L6"/>
<dbReference type="EMBL" id="JTDE01000265">
    <property type="protein sequence ID" value="KAF7261773.1"/>
    <property type="molecule type" value="Genomic_DNA"/>
</dbReference>
<keyword evidence="2" id="KW-1185">Reference proteome</keyword>
<organism evidence="1 2">
    <name type="scientific">Paragonimus skrjabini miyazakii</name>
    <dbReference type="NCBI Taxonomy" id="59628"/>
    <lineage>
        <taxon>Eukaryota</taxon>
        <taxon>Metazoa</taxon>
        <taxon>Spiralia</taxon>
        <taxon>Lophotrochozoa</taxon>
        <taxon>Platyhelminthes</taxon>
        <taxon>Trematoda</taxon>
        <taxon>Digenea</taxon>
        <taxon>Plagiorchiida</taxon>
        <taxon>Troglotremata</taxon>
        <taxon>Troglotrematidae</taxon>
        <taxon>Paragonimus</taxon>
    </lineage>
</organism>
<proteinExistence type="predicted"/>
<comment type="caution">
    <text evidence="1">The sequence shown here is derived from an EMBL/GenBank/DDBJ whole genome shotgun (WGS) entry which is preliminary data.</text>
</comment>
<gene>
    <name evidence="1" type="ORF">EG68_02381</name>
</gene>